<keyword evidence="3" id="KW-1185">Reference proteome</keyword>
<organism evidence="2 3">
    <name type="scientific">Hyalomma marginatum</name>
    <dbReference type="NCBI Taxonomy" id="34627"/>
    <lineage>
        <taxon>Eukaryota</taxon>
        <taxon>Metazoa</taxon>
        <taxon>Ecdysozoa</taxon>
        <taxon>Arthropoda</taxon>
        <taxon>Chelicerata</taxon>
        <taxon>Arachnida</taxon>
        <taxon>Acari</taxon>
        <taxon>Parasitiformes</taxon>
        <taxon>Ixodida</taxon>
        <taxon>Ixodoidea</taxon>
        <taxon>Ixodidae</taxon>
        <taxon>Hyalomminae</taxon>
        <taxon>Hyalomma</taxon>
    </lineage>
</organism>
<evidence type="ECO:0000313" key="3">
    <source>
        <dbReference type="Proteomes" id="UP000837675"/>
    </source>
</evidence>
<name>A0A8S4BTM6_9ACAR</name>
<proteinExistence type="predicted"/>
<accession>A0A8S4BTM6</accession>
<keyword evidence="1" id="KW-1133">Transmembrane helix</keyword>
<protein>
    <submittedName>
        <fullName evidence="2">Uncharacterized protein</fullName>
    </submittedName>
</protein>
<keyword evidence="1" id="KW-0472">Membrane</keyword>
<evidence type="ECO:0000313" key="2">
    <source>
        <dbReference type="EMBL" id="CAG7589354.1"/>
    </source>
</evidence>
<keyword evidence="1" id="KW-0812">Transmembrane</keyword>
<dbReference type="EMBL" id="CAJVAF010000036">
    <property type="protein sequence ID" value="CAG7589354.1"/>
    <property type="molecule type" value="Genomic_DNA"/>
</dbReference>
<gene>
    <name evidence="2" type="ORF">MHYMCMPASI_00129</name>
</gene>
<sequence>VITRIPNCGYRAVPPESSSSSLEANTGLGCGVIGGVIGLAAITGGVLYKRGQNTEVAAHNYETPKTKSAEALLPITKGTNALLFANNKSTHWNPNLYSTSNDTYEEIKDVKNTESTYQEVVDYQTSSTHSGLIYKEPDDYQTSSVLIYKEPDPIDIYDEVIISSQLETGFDNEQIAEDVEAGYITTTFYITDIGY</sequence>
<dbReference type="AlphaFoldDB" id="A0A8S4BTM6"/>
<feature type="non-terminal residue" evidence="2">
    <location>
        <position position="1"/>
    </location>
</feature>
<dbReference type="Proteomes" id="UP000837675">
    <property type="component" value="Unassembled WGS sequence"/>
</dbReference>
<feature type="transmembrane region" description="Helical" evidence="1">
    <location>
        <begin position="26"/>
        <end position="48"/>
    </location>
</feature>
<comment type="caution">
    <text evidence="2">The sequence shown here is derived from an EMBL/GenBank/DDBJ whole genome shotgun (WGS) entry which is preliminary data.</text>
</comment>
<reference evidence="2" key="1">
    <citation type="submission" date="2021-06" db="EMBL/GenBank/DDBJ databases">
        <authorList>
            <person name="Nardi T."/>
            <person name="Nardi T."/>
        </authorList>
    </citation>
    <scope>NUCLEOTIDE SEQUENCE</scope>
</reference>
<evidence type="ECO:0000256" key="1">
    <source>
        <dbReference type="SAM" id="Phobius"/>
    </source>
</evidence>